<evidence type="ECO:0000313" key="2">
    <source>
        <dbReference type="EMBL" id="RNL77983.1"/>
    </source>
</evidence>
<dbReference type="RefSeq" id="WP_123217833.1">
    <property type="nucleotide sequence ID" value="NZ_RJTM01000144.1"/>
</dbReference>
<gene>
    <name evidence="2" type="ORF">ED312_20175</name>
</gene>
<dbReference type="AlphaFoldDB" id="A0A3N0DRK2"/>
<evidence type="ECO:0000313" key="3">
    <source>
        <dbReference type="Proteomes" id="UP000267469"/>
    </source>
</evidence>
<reference evidence="2 3" key="1">
    <citation type="submission" date="2018-10" db="EMBL/GenBank/DDBJ databases">
        <title>Sinomicrobium pectinilyticum sp. nov., a pectinase-producing bacterium isolated from alkaline and saline soil, and emended description of the genus Sinomicrobium.</title>
        <authorList>
            <person name="Cheng B."/>
            <person name="Li C."/>
            <person name="Lai Q."/>
            <person name="Du M."/>
            <person name="Shao Z."/>
            <person name="Xu P."/>
            <person name="Yang C."/>
        </authorList>
    </citation>
    <scope>NUCLEOTIDE SEQUENCE [LARGE SCALE GENOMIC DNA]</scope>
    <source>
        <strain evidence="2 3">5DNS001</strain>
    </source>
</reference>
<dbReference type="Pfam" id="PF13387">
    <property type="entry name" value="Lnb_N"/>
    <property type="match status" value="1"/>
</dbReference>
<dbReference type="InterPro" id="IPR025178">
    <property type="entry name" value="Lnb_N"/>
</dbReference>
<proteinExistence type="predicted"/>
<protein>
    <submittedName>
        <fullName evidence="2">DUF4105 domain-containing protein</fullName>
    </submittedName>
</protein>
<evidence type="ECO:0000259" key="1">
    <source>
        <dbReference type="Pfam" id="PF13387"/>
    </source>
</evidence>
<feature type="domain" description="Lnb N-terminal periplasmic" evidence="1">
    <location>
        <begin position="5"/>
        <end position="34"/>
    </location>
</feature>
<sequence length="39" mass="4811">MSVNRDLRKRKYLYDYFDNNCTTKLVELFQVNNNLFFST</sequence>
<name>A0A3N0DRK2_SINP1</name>
<dbReference type="OrthoDB" id="319167at2"/>
<accession>A0A3N0DRK2</accession>
<keyword evidence="3" id="KW-1185">Reference proteome</keyword>
<dbReference type="EMBL" id="RJTM01000144">
    <property type="protein sequence ID" value="RNL77983.1"/>
    <property type="molecule type" value="Genomic_DNA"/>
</dbReference>
<organism evidence="2 3">
    <name type="scientific">Sinomicrobium pectinilyticum</name>
    <dbReference type="NCBI Taxonomy" id="1084421"/>
    <lineage>
        <taxon>Bacteria</taxon>
        <taxon>Pseudomonadati</taxon>
        <taxon>Bacteroidota</taxon>
        <taxon>Flavobacteriia</taxon>
        <taxon>Flavobacteriales</taxon>
        <taxon>Flavobacteriaceae</taxon>
        <taxon>Sinomicrobium</taxon>
    </lineage>
</organism>
<comment type="caution">
    <text evidence="2">The sequence shown here is derived from an EMBL/GenBank/DDBJ whole genome shotgun (WGS) entry which is preliminary data.</text>
</comment>
<dbReference type="Proteomes" id="UP000267469">
    <property type="component" value="Unassembled WGS sequence"/>
</dbReference>